<dbReference type="Proteomes" id="UP001152836">
    <property type="component" value="Unassembled WGS sequence"/>
</dbReference>
<dbReference type="GO" id="GO:0061608">
    <property type="term" value="F:nuclear import signal receptor activity"/>
    <property type="evidence" value="ECO:0007669"/>
    <property type="project" value="InterPro"/>
</dbReference>
<evidence type="ECO:0000313" key="2">
    <source>
        <dbReference type="EMBL" id="CAH7106384.1"/>
    </source>
</evidence>
<sequence length="106" mass="11909">MWSRRQGHLRTLACGVEELRCRRREREAALRKARREQQLVSKRLLREDAPEEAGGQSAPVLLGEAEVRGQGDPNLKASNCSPIDICSIKPETELITLCNSVFLILI</sequence>
<gene>
    <name evidence="2" type="primary">Tmco6</name>
    <name evidence="2" type="ORF">PHOROB_LOCUS14273</name>
</gene>
<dbReference type="AlphaFoldDB" id="A0AAV0A3L7"/>
<dbReference type="GO" id="GO:0006606">
    <property type="term" value="P:protein import into nucleus"/>
    <property type="evidence" value="ECO:0007669"/>
    <property type="project" value="InterPro"/>
</dbReference>
<keyword evidence="3" id="KW-1185">Reference proteome</keyword>
<proteinExistence type="predicted"/>
<reference evidence="2" key="1">
    <citation type="submission" date="2022-06" db="EMBL/GenBank/DDBJ databases">
        <authorList>
            <person name="Andreotti S."/>
            <person name="Wyler E."/>
        </authorList>
    </citation>
    <scope>NUCLEOTIDE SEQUENCE</scope>
</reference>
<comment type="caution">
    <text evidence="2">The sequence shown here is derived from an EMBL/GenBank/DDBJ whole genome shotgun (WGS) entry which is preliminary data.</text>
</comment>
<organism evidence="2 3">
    <name type="scientific">Phodopus roborovskii</name>
    <name type="common">Roborovski's desert hamster</name>
    <name type="synonym">Cricetulus roborovskii</name>
    <dbReference type="NCBI Taxonomy" id="109678"/>
    <lineage>
        <taxon>Eukaryota</taxon>
        <taxon>Metazoa</taxon>
        <taxon>Chordata</taxon>
        <taxon>Craniata</taxon>
        <taxon>Vertebrata</taxon>
        <taxon>Euteleostomi</taxon>
        <taxon>Mammalia</taxon>
        <taxon>Eutheria</taxon>
        <taxon>Euarchontoglires</taxon>
        <taxon>Glires</taxon>
        <taxon>Rodentia</taxon>
        <taxon>Myomorpha</taxon>
        <taxon>Muroidea</taxon>
        <taxon>Cricetidae</taxon>
        <taxon>Cricetinae</taxon>
        <taxon>Phodopus</taxon>
    </lineage>
</organism>
<protein>
    <submittedName>
        <fullName evidence="2">Tmco6 protein</fullName>
    </submittedName>
</protein>
<dbReference type="Pfam" id="PF01749">
    <property type="entry name" value="IBB"/>
    <property type="match status" value="1"/>
</dbReference>
<evidence type="ECO:0000313" key="3">
    <source>
        <dbReference type="Proteomes" id="UP001152836"/>
    </source>
</evidence>
<evidence type="ECO:0000259" key="1">
    <source>
        <dbReference type="Pfam" id="PF01749"/>
    </source>
</evidence>
<dbReference type="InterPro" id="IPR002652">
    <property type="entry name" value="Importin-a_IBB"/>
</dbReference>
<dbReference type="EMBL" id="CALSGD010001550">
    <property type="protein sequence ID" value="CAH7106384.1"/>
    <property type="molecule type" value="Genomic_DNA"/>
</dbReference>
<accession>A0AAV0A3L7</accession>
<dbReference type="PANTHER" id="PTHR16356">
    <property type="entry name" value="TRANSMEMBRANE AND COILED-COIL DOMAIN-CONTAINING PROTEIN 6 TMCO6"/>
    <property type="match status" value="1"/>
</dbReference>
<name>A0AAV0A3L7_PHORO</name>
<feature type="domain" description="IBB" evidence="1">
    <location>
        <begin position="16"/>
        <end position="51"/>
    </location>
</feature>
<dbReference type="PANTHER" id="PTHR16356:SF1">
    <property type="entry name" value="TRANSMEMBRANE AND COILED-COIL DOMAIN-CONTAINING PROTEIN 6"/>
    <property type="match status" value="1"/>
</dbReference>